<evidence type="ECO:0000256" key="9">
    <source>
        <dbReference type="ARBA" id="ARBA00022840"/>
    </source>
</evidence>
<gene>
    <name evidence="15" type="primary">pheT</name>
    <name evidence="20" type="ORF">AVCANL283_04025</name>
</gene>
<keyword evidence="21" id="KW-1185">Reference proteome</keyword>
<dbReference type="PROSITE" id="PS51447">
    <property type="entry name" value="FDX_ACB"/>
    <property type="match status" value="1"/>
</dbReference>
<dbReference type="NCBIfam" id="NF045760">
    <property type="entry name" value="YtpR"/>
    <property type="match status" value="1"/>
</dbReference>
<evidence type="ECO:0000256" key="3">
    <source>
        <dbReference type="ARBA" id="ARBA00011209"/>
    </source>
</evidence>
<keyword evidence="6 15" id="KW-0436">Ligase</keyword>
<keyword evidence="8 15" id="KW-0547">Nucleotide-binding</keyword>
<evidence type="ECO:0000256" key="14">
    <source>
        <dbReference type="ARBA" id="ARBA00049255"/>
    </source>
</evidence>
<comment type="caution">
    <text evidence="20">The sequence shown here is derived from an EMBL/GenBank/DDBJ whole genome shotgun (WGS) entry which is preliminary data.</text>
</comment>
<evidence type="ECO:0000256" key="1">
    <source>
        <dbReference type="ARBA" id="ARBA00004496"/>
    </source>
</evidence>
<evidence type="ECO:0000256" key="11">
    <source>
        <dbReference type="ARBA" id="ARBA00022884"/>
    </source>
</evidence>
<dbReference type="Gene3D" id="3.50.40.10">
    <property type="entry name" value="Phenylalanyl-trna Synthetase, Chain B, domain 3"/>
    <property type="match status" value="1"/>
</dbReference>
<keyword evidence="12 15" id="KW-0648">Protein biosynthesis</keyword>
<comment type="subcellular location">
    <subcellularLocation>
        <location evidence="1 15">Cytoplasm</location>
    </subcellularLocation>
</comment>
<dbReference type="SMART" id="SM00874">
    <property type="entry name" value="B5"/>
    <property type="match status" value="1"/>
</dbReference>
<dbReference type="PROSITE" id="PS51483">
    <property type="entry name" value="B5"/>
    <property type="match status" value="1"/>
</dbReference>
<evidence type="ECO:0000259" key="18">
    <source>
        <dbReference type="PROSITE" id="PS51447"/>
    </source>
</evidence>
<evidence type="ECO:0000313" key="21">
    <source>
        <dbReference type="Proteomes" id="UP000786183"/>
    </source>
</evidence>
<evidence type="ECO:0000256" key="16">
    <source>
        <dbReference type="PROSITE-ProRule" id="PRU00209"/>
    </source>
</evidence>
<dbReference type="CDD" id="cd02796">
    <property type="entry name" value="tRNA_bind_bactPheRS"/>
    <property type="match status" value="1"/>
</dbReference>
<dbReference type="Pfam" id="PF17759">
    <property type="entry name" value="tRNA_synthFbeta"/>
    <property type="match status" value="1"/>
</dbReference>
<proteinExistence type="inferred from homology"/>
<evidence type="ECO:0000256" key="13">
    <source>
        <dbReference type="ARBA" id="ARBA00023146"/>
    </source>
</evidence>
<dbReference type="InterPro" id="IPR033714">
    <property type="entry name" value="tRNA_bind_bactPheRS"/>
</dbReference>
<comment type="subunit">
    <text evidence="3 15">Tetramer of two alpha and two beta subunits.</text>
</comment>
<feature type="binding site" evidence="15">
    <location>
        <position position="448"/>
    </location>
    <ligand>
        <name>Mg(2+)</name>
        <dbReference type="ChEBI" id="CHEBI:18420"/>
        <note>shared with alpha subunit</note>
    </ligand>
</feature>
<keyword evidence="13 15" id="KW-0030">Aminoacyl-tRNA synthetase</keyword>
<dbReference type="InterPro" id="IPR005121">
    <property type="entry name" value="Fdx_antiC-bd"/>
</dbReference>
<feature type="binding site" evidence="15">
    <location>
        <position position="442"/>
    </location>
    <ligand>
        <name>Mg(2+)</name>
        <dbReference type="ChEBI" id="CHEBI:18420"/>
        <note>shared with alpha subunit</note>
    </ligand>
</feature>
<dbReference type="SUPFAM" id="SSF46955">
    <property type="entry name" value="Putative DNA-binding domain"/>
    <property type="match status" value="1"/>
</dbReference>
<dbReference type="RefSeq" id="WP_172231532.1">
    <property type="nucleotide sequence ID" value="NZ_CP035946.1"/>
</dbReference>
<feature type="binding site" evidence="15">
    <location>
        <position position="451"/>
    </location>
    <ligand>
        <name>Mg(2+)</name>
        <dbReference type="ChEBI" id="CHEBI:18420"/>
        <note>shared with alpha subunit</note>
    </ligand>
</feature>
<dbReference type="InterPro" id="IPR020825">
    <property type="entry name" value="Phe-tRNA_synthase-like_B3/B4"/>
</dbReference>
<dbReference type="EMBL" id="JACGBB010000006">
    <property type="protein sequence ID" value="MBZ7987280.1"/>
    <property type="molecule type" value="Genomic_DNA"/>
</dbReference>
<evidence type="ECO:0000256" key="5">
    <source>
        <dbReference type="ARBA" id="ARBA00022555"/>
    </source>
</evidence>
<name>A0ABS7WR86_9BACT</name>
<keyword evidence="10 15" id="KW-0460">Magnesium</keyword>
<dbReference type="EC" id="6.1.1.20" evidence="15"/>
<dbReference type="Pfam" id="PF03484">
    <property type="entry name" value="B5"/>
    <property type="match status" value="1"/>
</dbReference>
<evidence type="ECO:0000313" key="20">
    <source>
        <dbReference type="EMBL" id="MBZ7987280.1"/>
    </source>
</evidence>
<dbReference type="Proteomes" id="UP000786183">
    <property type="component" value="Unassembled WGS sequence"/>
</dbReference>
<dbReference type="InterPro" id="IPR002547">
    <property type="entry name" value="tRNA-bd_dom"/>
</dbReference>
<evidence type="ECO:0000256" key="2">
    <source>
        <dbReference type="ARBA" id="ARBA00008653"/>
    </source>
</evidence>
<dbReference type="HAMAP" id="MF_00283">
    <property type="entry name" value="Phe_tRNA_synth_beta1"/>
    <property type="match status" value="1"/>
</dbReference>
<evidence type="ECO:0000259" key="17">
    <source>
        <dbReference type="PROSITE" id="PS50886"/>
    </source>
</evidence>
<dbReference type="SUPFAM" id="SSF54991">
    <property type="entry name" value="Anticodon-binding domain of PheRS"/>
    <property type="match status" value="1"/>
</dbReference>
<keyword evidence="7 15" id="KW-0479">Metal-binding</keyword>
<evidence type="ECO:0000256" key="6">
    <source>
        <dbReference type="ARBA" id="ARBA00022598"/>
    </source>
</evidence>
<protein>
    <recommendedName>
        <fullName evidence="15">Phenylalanine--tRNA ligase beta subunit</fullName>
        <ecNumber evidence="15">6.1.1.20</ecNumber>
    </recommendedName>
    <alternativeName>
        <fullName evidence="15">Phenylalanyl-tRNA synthetase beta subunit</fullName>
        <shortName evidence="15">PheRS</shortName>
    </alternativeName>
</protein>
<evidence type="ECO:0000256" key="4">
    <source>
        <dbReference type="ARBA" id="ARBA00022490"/>
    </source>
</evidence>
<dbReference type="Pfam" id="PF03483">
    <property type="entry name" value="B3_4"/>
    <property type="match status" value="1"/>
</dbReference>
<dbReference type="Pfam" id="PF01588">
    <property type="entry name" value="tRNA_bind"/>
    <property type="match status" value="1"/>
</dbReference>
<keyword evidence="4 15" id="KW-0963">Cytoplasm</keyword>
<dbReference type="PANTHER" id="PTHR10947:SF0">
    <property type="entry name" value="PHENYLALANINE--TRNA LIGASE BETA SUBUNIT"/>
    <property type="match status" value="1"/>
</dbReference>
<dbReference type="SUPFAM" id="SSF50249">
    <property type="entry name" value="Nucleic acid-binding proteins"/>
    <property type="match status" value="1"/>
</dbReference>
<evidence type="ECO:0000256" key="10">
    <source>
        <dbReference type="ARBA" id="ARBA00022842"/>
    </source>
</evidence>
<organism evidence="20 21">
    <name type="scientific">Campylobacter canadensis</name>
    <dbReference type="NCBI Taxonomy" id="449520"/>
    <lineage>
        <taxon>Bacteria</taxon>
        <taxon>Pseudomonadati</taxon>
        <taxon>Campylobacterota</taxon>
        <taxon>Epsilonproteobacteria</taxon>
        <taxon>Campylobacterales</taxon>
        <taxon>Campylobacteraceae</taxon>
        <taxon>Campylobacter</taxon>
    </lineage>
</organism>
<keyword evidence="11 16" id="KW-0694">RNA-binding</keyword>
<comment type="catalytic activity">
    <reaction evidence="14 15">
        <text>tRNA(Phe) + L-phenylalanine + ATP = L-phenylalanyl-tRNA(Phe) + AMP + diphosphate + H(+)</text>
        <dbReference type="Rhea" id="RHEA:19413"/>
        <dbReference type="Rhea" id="RHEA-COMP:9668"/>
        <dbReference type="Rhea" id="RHEA-COMP:9699"/>
        <dbReference type="ChEBI" id="CHEBI:15378"/>
        <dbReference type="ChEBI" id="CHEBI:30616"/>
        <dbReference type="ChEBI" id="CHEBI:33019"/>
        <dbReference type="ChEBI" id="CHEBI:58095"/>
        <dbReference type="ChEBI" id="CHEBI:78442"/>
        <dbReference type="ChEBI" id="CHEBI:78531"/>
        <dbReference type="ChEBI" id="CHEBI:456215"/>
        <dbReference type="EC" id="6.1.1.20"/>
    </reaction>
</comment>
<dbReference type="Pfam" id="PF03147">
    <property type="entry name" value="FDX-ACB"/>
    <property type="match status" value="1"/>
</dbReference>
<dbReference type="GO" id="GO:0004826">
    <property type="term" value="F:phenylalanine-tRNA ligase activity"/>
    <property type="evidence" value="ECO:0007669"/>
    <property type="project" value="UniProtKB-EC"/>
</dbReference>
<comment type="similarity">
    <text evidence="2 15">Belongs to the phenylalanyl-tRNA synthetase beta subunit family. Type 1 subfamily.</text>
</comment>
<dbReference type="InterPro" id="IPR045864">
    <property type="entry name" value="aa-tRNA-synth_II/BPL/LPL"/>
</dbReference>
<dbReference type="SUPFAM" id="SSF55681">
    <property type="entry name" value="Class II aaRS and biotin synthetases"/>
    <property type="match status" value="1"/>
</dbReference>
<dbReference type="Gene3D" id="3.30.56.10">
    <property type="match status" value="2"/>
</dbReference>
<dbReference type="InterPro" id="IPR005146">
    <property type="entry name" value="B3/B4_tRNA-bd"/>
</dbReference>
<dbReference type="InterPro" id="IPR041616">
    <property type="entry name" value="PheRS_beta_core"/>
</dbReference>
<accession>A0ABS7WR86</accession>
<comment type="cofactor">
    <cofactor evidence="15">
        <name>Mg(2+)</name>
        <dbReference type="ChEBI" id="CHEBI:18420"/>
    </cofactor>
    <text evidence="15">Binds 2 magnesium ions per tetramer.</text>
</comment>
<evidence type="ECO:0000256" key="12">
    <source>
        <dbReference type="ARBA" id="ARBA00022917"/>
    </source>
</evidence>
<dbReference type="SMART" id="SM00896">
    <property type="entry name" value="FDX-ACB"/>
    <property type="match status" value="1"/>
</dbReference>
<dbReference type="Gene3D" id="3.30.930.10">
    <property type="entry name" value="Bira Bifunctional Protein, Domain 2"/>
    <property type="match status" value="1"/>
</dbReference>
<dbReference type="InterPro" id="IPR004532">
    <property type="entry name" value="Phe-tRNA-ligase_IIc_bsu_bact"/>
</dbReference>
<feature type="domain" description="B5" evidence="19">
    <location>
        <begin position="389"/>
        <end position="464"/>
    </location>
</feature>
<dbReference type="Gene3D" id="2.40.50.140">
    <property type="entry name" value="Nucleic acid-binding proteins"/>
    <property type="match status" value="1"/>
</dbReference>
<dbReference type="PANTHER" id="PTHR10947">
    <property type="entry name" value="PHENYLALANYL-TRNA SYNTHETASE BETA CHAIN AND LEUCINE-RICH REPEAT-CONTAINING PROTEIN 47"/>
    <property type="match status" value="1"/>
</dbReference>
<dbReference type="InterPro" id="IPR005147">
    <property type="entry name" value="tRNA_synthase_B5-dom"/>
</dbReference>
<dbReference type="InterPro" id="IPR045060">
    <property type="entry name" value="Phe-tRNA-ligase_IIc_bsu"/>
</dbReference>
<dbReference type="InterPro" id="IPR012340">
    <property type="entry name" value="NA-bd_OB-fold"/>
</dbReference>
<sequence length="770" mass="87132">MIISRNWLNEFIDLKEISTDELVKTLNSIGLEVDSVKKITVPKDVVVAKVLSKEKHPDADKLSICMLDIGTESLQVVCGAKNVAEGEFVALSKIGACVNDMLIKQSKLRGVDSYGMICSSTELGLAKINDGIMILDDSIGELVLGKQLCEYEIFNDELIEIELTPNRGDCLSINGIARDLSAALEINLKEKLVFKDGEKTEGIKRILNVHFDGEVNSHFNIKAFELEEEINPSFKILFRLACVDALKDNSILNLLEYAIHASGVVINAYDFAKISKNDEQTTKISVIKKENDECAILTEDKKEIGVAGIYQNKDFTISNESKKILIVASHTNPNIIANSYKKYKDCDIYRSFRGSEPDLNIGVDYLFNILQNIPKLKLYGSSCQNNFAKEKISISFNLSEINNKIGHIFERNYVADLLKRLNYELNSAEDNIFVKVPYYRHDIKNSADISEEIVRIFGIDNVKAKALTYTESNKTNNTYLAYKKALALRQNAVNCGYFESVSYVFESKEFLDKLNMPYIKNEIINPISNEFNTLRSSVVSSLIKQAIFNFNNAYKGIKLFELGIAVDENSKENKYFALINSGLYQSANLKNNAKGLLIDFFTFLQDLKNILGDFELRTSTNFLLSEAERCDIYKNGKNIGFAGRLNATLCDEFKLPRTYVAQINVNEYTKEHIEAKAYSKFPGTSRDLSILVPKNYDYNILKNFLLSLKINNLKEFKIIDLYKDSSLGEFESLSINFEFISFNGALKNEDINNEMNLIIEKLQELGLKLR</sequence>
<evidence type="ECO:0000256" key="8">
    <source>
        <dbReference type="ARBA" id="ARBA00022741"/>
    </source>
</evidence>
<feature type="domain" description="FDX-ACB" evidence="18">
    <location>
        <begin position="679"/>
        <end position="770"/>
    </location>
</feature>
<dbReference type="NCBIfam" id="TIGR00472">
    <property type="entry name" value="pheT_bact"/>
    <property type="match status" value="1"/>
</dbReference>
<feature type="domain" description="TRNA-binding" evidence="17">
    <location>
        <begin position="39"/>
        <end position="149"/>
    </location>
</feature>
<dbReference type="PROSITE" id="PS50886">
    <property type="entry name" value="TRBD"/>
    <property type="match status" value="1"/>
</dbReference>
<dbReference type="SUPFAM" id="SSF56037">
    <property type="entry name" value="PheT/TilS domain"/>
    <property type="match status" value="1"/>
</dbReference>
<evidence type="ECO:0000256" key="7">
    <source>
        <dbReference type="ARBA" id="ARBA00022723"/>
    </source>
</evidence>
<dbReference type="InterPro" id="IPR036690">
    <property type="entry name" value="Fdx_antiC-bd_sf"/>
</dbReference>
<dbReference type="InterPro" id="IPR009061">
    <property type="entry name" value="DNA-bd_dom_put_sf"/>
</dbReference>
<evidence type="ECO:0000259" key="19">
    <source>
        <dbReference type="PROSITE" id="PS51483"/>
    </source>
</evidence>
<keyword evidence="5 16" id="KW-0820">tRNA-binding</keyword>
<dbReference type="Gene3D" id="3.30.70.380">
    <property type="entry name" value="Ferrodoxin-fold anticodon-binding domain"/>
    <property type="match status" value="1"/>
</dbReference>
<keyword evidence="9 15" id="KW-0067">ATP-binding</keyword>
<reference evidence="20 21" key="1">
    <citation type="submission" date="2020-07" db="EMBL/GenBank/DDBJ databases">
        <title>Transfer of Campylobacter canadensis to the novel genus Avispirillum gen. nov., that also includes two novel species recovered from migratory waterfowl: Avispirillum anseris sp. nov. and Avispirillum brantae sp. nov.</title>
        <authorList>
            <person name="Miller W.G."/>
            <person name="Chapman M.H."/>
            <person name="Yee E."/>
            <person name="Inglis G.D."/>
        </authorList>
    </citation>
    <scope>NUCLEOTIDE SEQUENCE [LARGE SCALE GENOMIC DNA]</scope>
    <source>
        <strain evidence="20 21">L283</strain>
    </source>
</reference>
<evidence type="ECO:0000256" key="15">
    <source>
        <dbReference type="HAMAP-Rule" id="MF_00283"/>
    </source>
</evidence>
<feature type="binding site" evidence="15">
    <location>
        <position position="452"/>
    </location>
    <ligand>
        <name>Mg(2+)</name>
        <dbReference type="ChEBI" id="CHEBI:18420"/>
        <note>shared with alpha subunit</note>
    </ligand>
</feature>